<reference evidence="11" key="4">
    <citation type="journal article" date="2015" name="G3 (Bethesda)">
        <title>Genome sequences of three phytopathogenic species of the Magnaporthaceae family of fungi.</title>
        <authorList>
            <person name="Okagaki L.H."/>
            <person name="Nunes C.C."/>
            <person name="Sailsbery J."/>
            <person name="Clay B."/>
            <person name="Brown D."/>
            <person name="John T."/>
            <person name="Oh Y."/>
            <person name="Young N."/>
            <person name="Fitzgerald M."/>
            <person name="Haas B.J."/>
            <person name="Zeng Q."/>
            <person name="Young S."/>
            <person name="Adiconis X."/>
            <person name="Fan L."/>
            <person name="Levin J.Z."/>
            <person name="Mitchell T.K."/>
            <person name="Okubara P.A."/>
            <person name="Farman M.L."/>
            <person name="Kohn L.M."/>
            <person name="Birren B."/>
            <person name="Ma L.-J."/>
            <person name="Dean R.A."/>
        </authorList>
    </citation>
    <scope>NUCLEOTIDE SEQUENCE</scope>
    <source>
        <strain evidence="11">ATCC 64411 / 73-15</strain>
    </source>
</reference>
<dbReference type="GO" id="GO:0004601">
    <property type="term" value="F:peroxidase activity"/>
    <property type="evidence" value="ECO:0007669"/>
    <property type="project" value="UniProtKB-KW"/>
</dbReference>
<dbReference type="PROSITE" id="PS51405">
    <property type="entry name" value="HEME_HALOPEROXIDASE"/>
    <property type="match status" value="1"/>
</dbReference>
<keyword evidence="3" id="KW-0349">Heme</keyword>
<evidence type="ECO:0000256" key="3">
    <source>
        <dbReference type="ARBA" id="ARBA00022617"/>
    </source>
</evidence>
<dbReference type="VEuPathDB" id="FungiDB:MAPG_04649"/>
<evidence type="ECO:0000313" key="12">
    <source>
        <dbReference type="Proteomes" id="UP000011715"/>
    </source>
</evidence>
<keyword evidence="6" id="KW-0408">Iron</keyword>
<dbReference type="OrthoDB" id="407298at2759"/>
<dbReference type="EnsemblFungi" id="MAPG_04649T0">
    <property type="protein sequence ID" value="MAPG_04649T0"/>
    <property type="gene ID" value="MAPG_04649"/>
</dbReference>
<evidence type="ECO:0000256" key="1">
    <source>
        <dbReference type="ARBA" id="ARBA00001970"/>
    </source>
</evidence>
<evidence type="ECO:0000256" key="6">
    <source>
        <dbReference type="ARBA" id="ARBA00023004"/>
    </source>
</evidence>
<accession>A0A0C4DXA8</accession>
<dbReference type="InterPro" id="IPR000028">
    <property type="entry name" value="Chloroperoxidase"/>
</dbReference>
<evidence type="ECO:0000259" key="9">
    <source>
        <dbReference type="PROSITE" id="PS51405"/>
    </source>
</evidence>
<dbReference type="Gene3D" id="1.10.489.10">
    <property type="entry name" value="Chloroperoxidase-like"/>
    <property type="match status" value="1"/>
</dbReference>
<name>A0A0C4DXA8_MAGP6</name>
<dbReference type="PANTHER" id="PTHR33577:SF19">
    <property type="entry name" value="HEME HALOPEROXIDASE FAMILY PROFILE DOMAIN-CONTAINING PROTEIN-RELATED"/>
    <property type="match status" value="1"/>
</dbReference>
<feature type="signal peptide" evidence="8">
    <location>
        <begin position="1"/>
        <end position="17"/>
    </location>
</feature>
<keyword evidence="5" id="KW-0560">Oxidoreductase</keyword>
<evidence type="ECO:0000256" key="4">
    <source>
        <dbReference type="ARBA" id="ARBA00022723"/>
    </source>
</evidence>
<proteinExistence type="inferred from homology"/>
<protein>
    <recommendedName>
        <fullName evidence="9">Heme haloperoxidase family profile domain-containing protein</fullName>
    </recommendedName>
</protein>
<dbReference type="EMBL" id="ADBL01001086">
    <property type="status" value="NOT_ANNOTATED_CDS"/>
    <property type="molecule type" value="Genomic_DNA"/>
</dbReference>
<evidence type="ECO:0000256" key="2">
    <source>
        <dbReference type="ARBA" id="ARBA00022559"/>
    </source>
</evidence>
<evidence type="ECO:0000313" key="10">
    <source>
        <dbReference type="EMBL" id="KLU85627.1"/>
    </source>
</evidence>
<dbReference type="STRING" id="644358.A0A0C4DXA8"/>
<evidence type="ECO:0000256" key="7">
    <source>
        <dbReference type="ARBA" id="ARBA00025795"/>
    </source>
</evidence>
<reference evidence="12" key="2">
    <citation type="submission" date="2010-05" db="EMBL/GenBank/DDBJ databases">
        <title>The genome sequence of Magnaporthe poae strain ATCC 64411.</title>
        <authorList>
            <person name="Ma L.-J."/>
            <person name="Dead R."/>
            <person name="Young S."/>
            <person name="Zeng Q."/>
            <person name="Koehrsen M."/>
            <person name="Alvarado L."/>
            <person name="Berlin A."/>
            <person name="Chapman S.B."/>
            <person name="Chen Z."/>
            <person name="Freedman E."/>
            <person name="Gellesch M."/>
            <person name="Goldberg J."/>
            <person name="Griggs A."/>
            <person name="Gujja S."/>
            <person name="Heilman E.R."/>
            <person name="Heiman D."/>
            <person name="Hepburn T."/>
            <person name="Howarth C."/>
            <person name="Jen D."/>
            <person name="Larson L."/>
            <person name="Mehta T."/>
            <person name="Neiman D."/>
            <person name="Pearson M."/>
            <person name="Roberts A."/>
            <person name="Saif S."/>
            <person name="Shea T."/>
            <person name="Shenoy N."/>
            <person name="Sisk P."/>
            <person name="Stolte C."/>
            <person name="Sykes S."/>
            <person name="Walk T."/>
            <person name="White J."/>
            <person name="Yandava C."/>
            <person name="Haas B."/>
            <person name="Nusbaum C."/>
            <person name="Birren B."/>
        </authorList>
    </citation>
    <scope>NUCLEOTIDE SEQUENCE [LARGE SCALE GENOMIC DNA]</scope>
    <source>
        <strain evidence="12">ATCC 64411 / 73-15</strain>
    </source>
</reference>
<keyword evidence="4" id="KW-0479">Metal-binding</keyword>
<organism evidence="11 12">
    <name type="scientific">Magnaporthiopsis poae (strain ATCC 64411 / 73-15)</name>
    <name type="common">Kentucky bluegrass fungus</name>
    <name type="synonym">Magnaporthe poae</name>
    <dbReference type="NCBI Taxonomy" id="644358"/>
    <lineage>
        <taxon>Eukaryota</taxon>
        <taxon>Fungi</taxon>
        <taxon>Dikarya</taxon>
        <taxon>Ascomycota</taxon>
        <taxon>Pezizomycotina</taxon>
        <taxon>Sordariomycetes</taxon>
        <taxon>Sordariomycetidae</taxon>
        <taxon>Magnaporthales</taxon>
        <taxon>Magnaporthaceae</taxon>
        <taxon>Magnaporthiopsis</taxon>
    </lineage>
</organism>
<dbReference type="AlphaFoldDB" id="A0A0C4DXA8"/>
<comment type="cofactor">
    <cofactor evidence="1">
        <name>heme b</name>
        <dbReference type="ChEBI" id="CHEBI:60344"/>
    </cofactor>
</comment>
<keyword evidence="8" id="KW-0732">Signal</keyword>
<dbReference type="OMA" id="INATCAL"/>
<dbReference type="InterPro" id="IPR036851">
    <property type="entry name" value="Chloroperoxidase-like_sf"/>
</dbReference>
<keyword evidence="12" id="KW-1185">Reference proteome</keyword>
<reference evidence="11" key="5">
    <citation type="submission" date="2015-06" db="UniProtKB">
        <authorList>
            <consortium name="EnsemblFungi"/>
        </authorList>
    </citation>
    <scope>IDENTIFICATION</scope>
    <source>
        <strain evidence="11">ATCC 64411</strain>
    </source>
</reference>
<dbReference type="SUPFAM" id="SSF47571">
    <property type="entry name" value="Cloroperoxidase"/>
    <property type="match status" value="1"/>
</dbReference>
<evidence type="ECO:0000313" key="11">
    <source>
        <dbReference type="EnsemblFungi" id="MAPG_04649T0"/>
    </source>
</evidence>
<dbReference type="GO" id="GO:0046872">
    <property type="term" value="F:metal ion binding"/>
    <property type="evidence" value="ECO:0007669"/>
    <property type="project" value="UniProtKB-KW"/>
</dbReference>
<feature type="domain" description="Heme haloperoxidase family profile" evidence="9">
    <location>
        <begin position="29"/>
        <end position="237"/>
    </location>
</feature>
<dbReference type="Pfam" id="PF01328">
    <property type="entry name" value="Peroxidase_2"/>
    <property type="match status" value="1"/>
</dbReference>
<dbReference type="EMBL" id="GL876968">
    <property type="protein sequence ID" value="KLU85627.1"/>
    <property type="molecule type" value="Genomic_DNA"/>
</dbReference>
<feature type="chain" id="PRO_5009385428" description="Heme haloperoxidase family profile domain-containing protein" evidence="8">
    <location>
        <begin position="18"/>
        <end position="247"/>
    </location>
</feature>
<comment type="similarity">
    <text evidence="7">Belongs to the chloroperoxidase family.</text>
</comment>
<sequence>MLPTVTFFVALLSAVSAAPATPAAAPADTQHAFKAPGTNDLRSPCPMLNALANHGFLPRDGRNVSMEQLIAGFKEGTNLDPAATQLVAKVGMGASTTGNNDTINLSDFDNHNGFIEHDGSLSRNDLALGDNHSFNKTIFAQTASFWTTDKITIAQQAKARLARIATAKATNPKFSMTEQQVKGSLLENALILMLFGDGLNGNADKKQVISWFETEKIPYELGFKKPANPITVQMALGMVQKLAAASE</sequence>
<keyword evidence="2" id="KW-0575">Peroxidase</keyword>
<gene>
    <name evidence="10" type="ORF">MAPG_04649</name>
</gene>
<reference evidence="10" key="3">
    <citation type="submission" date="2011-03" db="EMBL/GenBank/DDBJ databases">
        <title>Annotation of Magnaporthe poae ATCC 64411.</title>
        <authorList>
            <person name="Ma L.-J."/>
            <person name="Dead R."/>
            <person name="Young S.K."/>
            <person name="Zeng Q."/>
            <person name="Gargeya S."/>
            <person name="Fitzgerald M."/>
            <person name="Haas B."/>
            <person name="Abouelleil A."/>
            <person name="Alvarado L."/>
            <person name="Arachchi H.M."/>
            <person name="Berlin A."/>
            <person name="Brown A."/>
            <person name="Chapman S.B."/>
            <person name="Chen Z."/>
            <person name="Dunbar C."/>
            <person name="Freedman E."/>
            <person name="Gearin G."/>
            <person name="Gellesch M."/>
            <person name="Goldberg J."/>
            <person name="Griggs A."/>
            <person name="Gujja S."/>
            <person name="Heiman D."/>
            <person name="Howarth C."/>
            <person name="Larson L."/>
            <person name="Lui A."/>
            <person name="MacDonald P.J.P."/>
            <person name="Mehta T."/>
            <person name="Montmayeur A."/>
            <person name="Murphy C."/>
            <person name="Neiman D."/>
            <person name="Pearson M."/>
            <person name="Priest M."/>
            <person name="Roberts A."/>
            <person name="Saif S."/>
            <person name="Shea T."/>
            <person name="Shenoy N."/>
            <person name="Sisk P."/>
            <person name="Stolte C."/>
            <person name="Sykes S."/>
            <person name="Yandava C."/>
            <person name="Wortman J."/>
            <person name="Nusbaum C."/>
            <person name="Birren B."/>
        </authorList>
    </citation>
    <scope>NUCLEOTIDE SEQUENCE</scope>
    <source>
        <strain evidence="10">ATCC 64411</strain>
    </source>
</reference>
<evidence type="ECO:0000256" key="5">
    <source>
        <dbReference type="ARBA" id="ARBA00023002"/>
    </source>
</evidence>
<dbReference type="Proteomes" id="UP000011715">
    <property type="component" value="Unassembled WGS sequence"/>
</dbReference>
<evidence type="ECO:0000256" key="8">
    <source>
        <dbReference type="SAM" id="SignalP"/>
    </source>
</evidence>
<reference evidence="10" key="1">
    <citation type="submission" date="2010-05" db="EMBL/GenBank/DDBJ databases">
        <title>The Genome Sequence of Magnaporthe poae strain ATCC 64411.</title>
        <authorList>
            <consortium name="The Broad Institute Genome Sequencing Platform"/>
            <consortium name="Broad Institute Genome Sequencing Center for Infectious Disease"/>
            <person name="Ma L.-J."/>
            <person name="Dead R."/>
            <person name="Young S."/>
            <person name="Zeng Q."/>
            <person name="Koehrsen M."/>
            <person name="Alvarado L."/>
            <person name="Berlin A."/>
            <person name="Chapman S.B."/>
            <person name="Chen Z."/>
            <person name="Freedman E."/>
            <person name="Gellesch M."/>
            <person name="Goldberg J."/>
            <person name="Griggs A."/>
            <person name="Gujja S."/>
            <person name="Heilman E.R."/>
            <person name="Heiman D."/>
            <person name="Hepburn T."/>
            <person name="Howarth C."/>
            <person name="Jen D."/>
            <person name="Larson L."/>
            <person name="Mehta T."/>
            <person name="Neiman D."/>
            <person name="Pearson M."/>
            <person name="Roberts A."/>
            <person name="Saif S."/>
            <person name="Shea T."/>
            <person name="Shenoy N."/>
            <person name="Sisk P."/>
            <person name="Stolte C."/>
            <person name="Sykes S."/>
            <person name="Walk T."/>
            <person name="White J."/>
            <person name="Yandava C."/>
            <person name="Haas B."/>
            <person name="Nusbaum C."/>
            <person name="Birren B."/>
        </authorList>
    </citation>
    <scope>NUCLEOTIDE SEQUENCE</scope>
    <source>
        <strain evidence="10">ATCC 64411</strain>
    </source>
</reference>
<dbReference type="eggNOG" id="ENOG502S5K7">
    <property type="taxonomic scope" value="Eukaryota"/>
</dbReference>
<dbReference type="PANTHER" id="PTHR33577">
    <property type="entry name" value="STERIGMATOCYSTIN BIOSYNTHESIS PEROXIDASE STCC-RELATED"/>
    <property type="match status" value="1"/>
</dbReference>